<dbReference type="EMBL" id="BSOK01000048">
    <property type="protein sequence ID" value="GLR29763.1"/>
    <property type="molecule type" value="Genomic_DNA"/>
</dbReference>
<name>A0ABQ5YYL8_9GAMM</name>
<protein>
    <submittedName>
        <fullName evidence="1">Uncharacterized protein</fullName>
    </submittedName>
</protein>
<comment type="caution">
    <text evidence="1">The sequence shown here is derived from an EMBL/GenBank/DDBJ whole genome shotgun (WGS) entry which is preliminary data.</text>
</comment>
<proteinExistence type="predicted"/>
<organism evidence="1 2">
    <name type="scientific">Psychrobacter pacificensis</name>
    <dbReference type="NCBI Taxonomy" id="112002"/>
    <lineage>
        <taxon>Bacteria</taxon>
        <taxon>Pseudomonadati</taxon>
        <taxon>Pseudomonadota</taxon>
        <taxon>Gammaproteobacteria</taxon>
        <taxon>Moraxellales</taxon>
        <taxon>Moraxellaceae</taxon>
        <taxon>Psychrobacter</taxon>
    </lineage>
</organism>
<dbReference type="Proteomes" id="UP001156645">
    <property type="component" value="Unassembled WGS sequence"/>
</dbReference>
<evidence type="ECO:0000313" key="2">
    <source>
        <dbReference type="Proteomes" id="UP001156645"/>
    </source>
</evidence>
<evidence type="ECO:0000313" key="1">
    <source>
        <dbReference type="EMBL" id="GLR29763.1"/>
    </source>
</evidence>
<reference evidence="2" key="1">
    <citation type="journal article" date="2019" name="Int. J. Syst. Evol. Microbiol.">
        <title>The Global Catalogue of Microorganisms (GCM) 10K type strain sequencing project: providing services to taxonomists for standard genome sequencing and annotation.</title>
        <authorList>
            <consortium name="The Broad Institute Genomics Platform"/>
            <consortium name="The Broad Institute Genome Sequencing Center for Infectious Disease"/>
            <person name="Wu L."/>
            <person name="Ma J."/>
        </authorList>
    </citation>
    <scope>NUCLEOTIDE SEQUENCE [LARGE SCALE GENOMIC DNA]</scope>
    <source>
        <strain evidence="2">NBRC 103191</strain>
    </source>
</reference>
<sequence length="68" mass="7989">MAIDGSVDNMDAPNKVEDPVKKRLRLSIVLFIIIHLIYIHKVRVESIFISEVYAFGRLLIELYKLFKR</sequence>
<gene>
    <name evidence="1" type="ORF">GCM10007915_20020</name>
</gene>
<keyword evidence="2" id="KW-1185">Reference proteome</keyword>
<accession>A0ABQ5YYL8</accession>